<dbReference type="FunFam" id="1.10.510.10:FF:000240">
    <property type="entry name" value="Lectin-domain containing receptor kinase A4.3"/>
    <property type="match status" value="1"/>
</dbReference>
<dbReference type="GO" id="GO:0004672">
    <property type="term" value="F:protein kinase activity"/>
    <property type="evidence" value="ECO:0007669"/>
    <property type="project" value="InterPro"/>
</dbReference>
<evidence type="ECO:0000256" key="14">
    <source>
        <dbReference type="ARBA" id="ARBA00022989"/>
    </source>
</evidence>
<keyword evidence="17" id="KW-0325">Glycoprotein</keyword>
<evidence type="ECO:0000256" key="4">
    <source>
        <dbReference type="ARBA" id="ARBA00010217"/>
    </source>
</evidence>
<dbReference type="InParanoid" id="A0A059C188"/>
<evidence type="ECO:0000256" key="15">
    <source>
        <dbReference type="ARBA" id="ARBA00023136"/>
    </source>
</evidence>
<keyword evidence="11 18" id="KW-0547">Nucleotide-binding</keyword>
<evidence type="ECO:0000259" key="19">
    <source>
        <dbReference type="PROSITE" id="PS50011"/>
    </source>
</evidence>
<dbReference type="GO" id="GO:0031956">
    <property type="term" value="F:medium-chain fatty acid-CoA ligase activity"/>
    <property type="evidence" value="ECO:0000318"/>
    <property type="project" value="GO_Central"/>
</dbReference>
<keyword evidence="6" id="KW-0436">Ligase</keyword>
<keyword evidence="9" id="KW-0732">Signal</keyword>
<comment type="subcellular location">
    <subcellularLocation>
        <location evidence="1">Cell membrane</location>
        <topology evidence="1">Single-pass type I membrane protein</topology>
    </subcellularLocation>
</comment>
<keyword evidence="8" id="KW-0812">Transmembrane</keyword>
<dbReference type="InterPro" id="IPR008271">
    <property type="entry name" value="Ser/Thr_kinase_AS"/>
</dbReference>
<evidence type="ECO:0000256" key="3">
    <source>
        <dbReference type="ARBA" id="ARBA00008536"/>
    </source>
</evidence>
<dbReference type="AlphaFoldDB" id="A0A059C188"/>
<dbReference type="InterPro" id="IPR011009">
    <property type="entry name" value="Kinase-like_dom_sf"/>
</dbReference>
<dbReference type="PANTHER" id="PTHR43201">
    <property type="entry name" value="ACYL-COA SYNTHETASE"/>
    <property type="match status" value="1"/>
</dbReference>
<evidence type="ECO:0000256" key="11">
    <source>
        <dbReference type="ARBA" id="ARBA00022741"/>
    </source>
</evidence>
<dbReference type="SMART" id="SM00220">
    <property type="entry name" value="S_TKc"/>
    <property type="match status" value="1"/>
</dbReference>
<keyword evidence="14" id="KW-1133">Transmembrane helix</keyword>
<evidence type="ECO:0000256" key="2">
    <source>
        <dbReference type="ARBA" id="ARBA00006432"/>
    </source>
</evidence>
<dbReference type="SUPFAM" id="SSF56801">
    <property type="entry name" value="Acetyl-CoA synthetase-like"/>
    <property type="match status" value="1"/>
</dbReference>
<dbReference type="GO" id="GO:0005524">
    <property type="term" value="F:ATP binding"/>
    <property type="evidence" value="ECO:0007669"/>
    <property type="project" value="UniProtKB-UniRule"/>
</dbReference>
<dbReference type="Pfam" id="PF00501">
    <property type="entry name" value="AMP-binding"/>
    <property type="match status" value="1"/>
</dbReference>
<keyword evidence="12" id="KW-0418">Kinase</keyword>
<evidence type="ECO:0000256" key="16">
    <source>
        <dbReference type="ARBA" id="ARBA00023170"/>
    </source>
</evidence>
<proteinExistence type="inferred from homology"/>
<evidence type="ECO:0000256" key="12">
    <source>
        <dbReference type="ARBA" id="ARBA00022777"/>
    </source>
</evidence>
<keyword evidence="5" id="KW-1003">Cell membrane</keyword>
<evidence type="ECO:0000256" key="10">
    <source>
        <dbReference type="ARBA" id="ARBA00022734"/>
    </source>
</evidence>
<evidence type="ECO:0000256" key="6">
    <source>
        <dbReference type="ARBA" id="ARBA00022598"/>
    </source>
</evidence>
<evidence type="ECO:0000313" key="20">
    <source>
        <dbReference type="EMBL" id="KCW72142.1"/>
    </source>
</evidence>
<dbReference type="GO" id="GO:0002229">
    <property type="term" value="P:defense response to oomycetes"/>
    <property type="evidence" value="ECO:0007669"/>
    <property type="project" value="UniProtKB-ARBA"/>
</dbReference>
<reference evidence="20" key="1">
    <citation type="submission" date="2013-07" db="EMBL/GenBank/DDBJ databases">
        <title>The genome of Eucalyptus grandis.</title>
        <authorList>
            <person name="Schmutz J."/>
            <person name="Hayes R."/>
            <person name="Myburg A."/>
            <person name="Tuskan G."/>
            <person name="Grattapaglia D."/>
            <person name="Rokhsar D.S."/>
        </authorList>
    </citation>
    <scope>NUCLEOTIDE SEQUENCE</scope>
    <source>
        <tissue evidence="20">Leaf extractions</tissue>
    </source>
</reference>
<dbReference type="eggNOG" id="KOG1176">
    <property type="taxonomic scope" value="Eukaryota"/>
</dbReference>
<keyword evidence="13 18" id="KW-0067">ATP-binding</keyword>
<dbReference type="PANTHER" id="PTHR43201:SF5">
    <property type="entry name" value="MEDIUM-CHAIN ACYL-COA LIGASE ACSF2, MITOCHONDRIAL"/>
    <property type="match status" value="1"/>
</dbReference>
<dbReference type="InterPro" id="IPR017441">
    <property type="entry name" value="Protein_kinase_ATP_BS"/>
</dbReference>
<gene>
    <name evidence="20" type="ORF">EUGRSUZ_E00586</name>
</gene>
<comment type="similarity">
    <text evidence="4">In the C-terminal section; belongs to the protein kinase superfamily. Ser/Thr protein kinase family.</text>
</comment>
<dbReference type="GO" id="GO:0006631">
    <property type="term" value="P:fatty acid metabolic process"/>
    <property type="evidence" value="ECO:0000318"/>
    <property type="project" value="GO_Central"/>
</dbReference>
<dbReference type="PROSITE" id="PS00108">
    <property type="entry name" value="PROTEIN_KINASE_ST"/>
    <property type="match status" value="1"/>
</dbReference>
<dbReference type="STRING" id="71139.A0A059C188"/>
<dbReference type="Gene3D" id="3.40.50.12780">
    <property type="entry name" value="N-terminal domain of ligase-like"/>
    <property type="match status" value="1"/>
</dbReference>
<comment type="similarity">
    <text evidence="2">Belongs to the ATP-dependent AMP-binding enzyme family.</text>
</comment>
<evidence type="ECO:0000256" key="8">
    <source>
        <dbReference type="ARBA" id="ARBA00022692"/>
    </source>
</evidence>
<name>A0A059C188_EUCGR</name>
<comment type="similarity">
    <text evidence="3">In the N-terminal section; belongs to the leguminous lectin family.</text>
</comment>
<dbReference type="PROSITE" id="PS50011">
    <property type="entry name" value="PROTEIN_KINASE_DOM"/>
    <property type="match status" value="1"/>
</dbReference>
<dbReference type="EMBL" id="KK198757">
    <property type="protein sequence ID" value="KCW72142.1"/>
    <property type="molecule type" value="Genomic_DNA"/>
</dbReference>
<dbReference type="Gramene" id="KCW72142">
    <property type="protein sequence ID" value="KCW72142"/>
    <property type="gene ID" value="EUGRSUZ_E00586"/>
</dbReference>
<dbReference type="Gene3D" id="3.30.200.20">
    <property type="entry name" value="Phosphorylase Kinase, domain 1"/>
    <property type="match status" value="1"/>
</dbReference>
<dbReference type="InterPro" id="IPR000719">
    <property type="entry name" value="Prot_kinase_dom"/>
</dbReference>
<evidence type="ECO:0000256" key="13">
    <source>
        <dbReference type="ARBA" id="ARBA00022840"/>
    </source>
</evidence>
<accession>A0A059C188</accession>
<dbReference type="InterPro" id="IPR042099">
    <property type="entry name" value="ANL_N_sf"/>
</dbReference>
<dbReference type="Pfam" id="PF00069">
    <property type="entry name" value="Pkinase"/>
    <property type="match status" value="1"/>
</dbReference>
<feature type="domain" description="Protein kinase" evidence="19">
    <location>
        <begin position="372"/>
        <end position="632"/>
    </location>
</feature>
<dbReference type="Gene3D" id="1.10.510.10">
    <property type="entry name" value="Transferase(Phosphotransferase) domain 1"/>
    <property type="match status" value="1"/>
</dbReference>
<evidence type="ECO:0000256" key="18">
    <source>
        <dbReference type="PROSITE-ProRule" id="PRU10141"/>
    </source>
</evidence>
<dbReference type="SUPFAM" id="SSF56112">
    <property type="entry name" value="Protein kinase-like (PK-like)"/>
    <property type="match status" value="1"/>
</dbReference>
<keyword evidence="15" id="KW-0472">Membrane</keyword>
<protein>
    <recommendedName>
        <fullName evidence="19">Protein kinase domain-containing protein</fullName>
    </recommendedName>
</protein>
<evidence type="ECO:0000256" key="17">
    <source>
        <dbReference type="ARBA" id="ARBA00023180"/>
    </source>
</evidence>
<evidence type="ECO:0000256" key="1">
    <source>
        <dbReference type="ARBA" id="ARBA00004251"/>
    </source>
</evidence>
<evidence type="ECO:0000256" key="7">
    <source>
        <dbReference type="ARBA" id="ARBA00022679"/>
    </source>
</evidence>
<keyword evidence="16" id="KW-0675">Receptor</keyword>
<dbReference type="GO" id="GO:0030246">
    <property type="term" value="F:carbohydrate binding"/>
    <property type="evidence" value="ECO:0007669"/>
    <property type="project" value="UniProtKB-KW"/>
</dbReference>
<sequence length="659" mass="72057">MGEELALTGLLKKVASDFPDRTAVSTCGEVDLTHAQLQKLVDHTATLLAASGVGAGDVIALAFPNTVEFVILFLAVIRCRATAAPLNPIYTAKEFEFYLSYSGSKLLLTPQEENQRAQDAASKLNIPRLTAKLHSADSRITLSSTGIKPSLVSMSKVVNDPSDVALLLHTSGTVSHPKRLLLTQRNLASSVQNIKWVYKLTESDSTVIVLPLFRVHGLVAGLLSSLAAGAAVALPAAVKFSAPTFWADMISYNATWYTADAIFHKKILKCHLRKQEPAYPKLRFVTSCSASSAPSIRARLEEAFGAPVLEAYAMTDATHLMAANPLPEDGEHKPGSVGRPVGQEMAILDEHGAIQAAGASGEVCIKGPNVTERGGKILGKGGFGVVYEGHLRDARTQVAVKIINSDSHQGIKEYKSEVMTLGQLRHRNLTPLTGYCHEANKFILVYEFMREGSLEDHLFKGRSLLTWERRYNIALGLASAVYYLHEQCDQCVIHRDIKSSNTMLDEKFNAKLGDFGLARLVDHARGPKTTELIGTRGYVAPEYYIYGSGRRVIDSNRDPIGLVEWLWKQYGPKKLVHAVDERLGKDFDKKQAEALMIAGLWCAHPIATSRPSIEEAMAVLNLKAKAKLHKLPLKMPQSLRSIDRKVSPGCLGFWADVSL</sequence>
<dbReference type="GO" id="GO:0005886">
    <property type="term" value="C:plasma membrane"/>
    <property type="evidence" value="ECO:0007669"/>
    <property type="project" value="UniProtKB-SubCell"/>
</dbReference>
<keyword evidence="7" id="KW-0808">Transferase</keyword>
<dbReference type="InterPro" id="IPR000873">
    <property type="entry name" value="AMP-dep_synth/lig_dom"/>
</dbReference>
<evidence type="ECO:0000256" key="5">
    <source>
        <dbReference type="ARBA" id="ARBA00022475"/>
    </source>
</evidence>
<dbReference type="PROSITE" id="PS00107">
    <property type="entry name" value="PROTEIN_KINASE_ATP"/>
    <property type="match status" value="1"/>
</dbReference>
<feature type="binding site" evidence="18">
    <location>
        <position position="401"/>
    </location>
    <ligand>
        <name>ATP</name>
        <dbReference type="ChEBI" id="CHEBI:30616"/>
    </ligand>
</feature>
<organism evidence="20">
    <name type="scientific">Eucalyptus grandis</name>
    <name type="common">Flooded gum</name>
    <dbReference type="NCBI Taxonomy" id="71139"/>
    <lineage>
        <taxon>Eukaryota</taxon>
        <taxon>Viridiplantae</taxon>
        <taxon>Streptophyta</taxon>
        <taxon>Embryophyta</taxon>
        <taxon>Tracheophyta</taxon>
        <taxon>Spermatophyta</taxon>
        <taxon>Magnoliopsida</taxon>
        <taxon>eudicotyledons</taxon>
        <taxon>Gunneridae</taxon>
        <taxon>Pentapetalae</taxon>
        <taxon>rosids</taxon>
        <taxon>malvids</taxon>
        <taxon>Myrtales</taxon>
        <taxon>Myrtaceae</taxon>
        <taxon>Myrtoideae</taxon>
        <taxon>Eucalypteae</taxon>
        <taxon>Eucalyptus</taxon>
    </lineage>
</organism>
<keyword evidence="10" id="KW-0430">Lectin</keyword>
<evidence type="ECO:0000256" key="9">
    <source>
        <dbReference type="ARBA" id="ARBA00022729"/>
    </source>
</evidence>